<proteinExistence type="predicted"/>
<dbReference type="Proteomes" id="UP000006729">
    <property type="component" value="Chromosome 9"/>
</dbReference>
<keyword evidence="2" id="KW-1185">Reference proteome</keyword>
<organism evidence="1 2">
    <name type="scientific">Populus trichocarpa</name>
    <name type="common">Western balsam poplar</name>
    <name type="synonym">Populus balsamifera subsp. trichocarpa</name>
    <dbReference type="NCBI Taxonomy" id="3694"/>
    <lineage>
        <taxon>Eukaryota</taxon>
        <taxon>Viridiplantae</taxon>
        <taxon>Streptophyta</taxon>
        <taxon>Embryophyta</taxon>
        <taxon>Tracheophyta</taxon>
        <taxon>Spermatophyta</taxon>
        <taxon>Magnoliopsida</taxon>
        <taxon>eudicotyledons</taxon>
        <taxon>Gunneridae</taxon>
        <taxon>Pentapetalae</taxon>
        <taxon>rosids</taxon>
        <taxon>fabids</taxon>
        <taxon>Malpighiales</taxon>
        <taxon>Salicaceae</taxon>
        <taxon>Saliceae</taxon>
        <taxon>Populus</taxon>
    </lineage>
</organism>
<evidence type="ECO:0000313" key="2">
    <source>
        <dbReference type="Proteomes" id="UP000006729"/>
    </source>
</evidence>
<protein>
    <submittedName>
        <fullName evidence="1">Uncharacterized protein</fullName>
    </submittedName>
</protein>
<evidence type="ECO:0000313" key="1">
    <source>
        <dbReference type="EMBL" id="KAI9388295.1"/>
    </source>
</evidence>
<dbReference type="EMBL" id="CM009298">
    <property type="protein sequence ID" value="KAI9388295.1"/>
    <property type="molecule type" value="Genomic_DNA"/>
</dbReference>
<sequence length="56" mass="6103">MYSTSTAQSLPLLAFISLLLLSPALTFDADHRVNGRFDSSNPICSVLFRFDSGVLP</sequence>
<name>A0ACC0SGI2_POPTR</name>
<comment type="caution">
    <text evidence="1">The sequence shown here is derived from an EMBL/GenBank/DDBJ whole genome shotgun (WGS) entry which is preliminary data.</text>
</comment>
<accession>A0ACC0SGI2</accession>
<reference evidence="1 2" key="1">
    <citation type="journal article" date="2006" name="Science">
        <title>The genome of black cottonwood, Populus trichocarpa (Torr. &amp; Gray).</title>
        <authorList>
            <person name="Tuskan G.A."/>
            <person name="Difazio S."/>
            <person name="Jansson S."/>
            <person name="Bohlmann J."/>
            <person name="Grigoriev I."/>
            <person name="Hellsten U."/>
            <person name="Putnam N."/>
            <person name="Ralph S."/>
            <person name="Rombauts S."/>
            <person name="Salamov A."/>
            <person name="Schein J."/>
            <person name="Sterck L."/>
            <person name="Aerts A."/>
            <person name="Bhalerao R.R."/>
            <person name="Bhalerao R.P."/>
            <person name="Blaudez D."/>
            <person name="Boerjan W."/>
            <person name="Brun A."/>
            <person name="Brunner A."/>
            <person name="Busov V."/>
            <person name="Campbell M."/>
            <person name="Carlson J."/>
            <person name="Chalot M."/>
            <person name="Chapman J."/>
            <person name="Chen G.L."/>
            <person name="Cooper D."/>
            <person name="Coutinho P.M."/>
            <person name="Couturier J."/>
            <person name="Covert S."/>
            <person name="Cronk Q."/>
            <person name="Cunningham R."/>
            <person name="Davis J."/>
            <person name="Degroeve S."/>
            <person name="Dejardin A."/>
            <person name="Depamphilis C."/>
            <person name="Detter J."/>
            <person name="Dirks B."/>
            <person name="Dubchak I."/>
            <person name="Duplessis S."/>
            <person name="Ehlting J."/>
            <person name="Ellis B."/>
            <person name="Gendler K."/>
            <person name="Goodstein D."/>
            <person name="Gribskov M."/>
            <person name="Grimwood J."/>
            <person name="Groover A."/>
            <person name="Gunter L."/>
            <person name="Hamberger B."/>
            <person name="Heinze B."/>
            <person name="Helariutta Y."/>
            <person name="Henrissat B."/>
            <person name="Holligan D."/>
            <person name="Holt R."/>
            <person name="Huang W."/>
            <person name="Islam-Faridi N."/>
            <person name="Jones S."/>
            <person name="Jones-Rhoades M."/>
            <person name="Jorgensen R."/>
            <person name="Joshi C."/>
            <person name="Kangasjarvi J."/>
            <person name="Karlsson J."/>
            <person name="Kelleher C."/>
            <person name="Kirkpatrick R."/>
            <person name="Kirst M."/>
            <person name="Kohler A."/>
            <person name="Kalluri U."/>
            <person name="Larimer F."/>
            <person name="Leebens-Mack J."/>
            <person name="Leple J.C."/>
            <person name="Locascio P."/>
            <person name="Lou Y."/>
            <person name="Lucas S."/>
            <person name="Martin F."/>
            <person name="Montanini B."/>
            <person name="Napoli C."/>
            <person name="Nelson D.R."/>
            <person name="Nelson C."/>
            <person name="Nieminen K."/>
            <person name="Nilsson O."/>
            <person name="Pereda V."/>
            <person name="Peter G."/>
            <person name="Philippe R."/>
            <person name="Pilate G."/>
            <person name="Poliakov A."/>
            <person name="Razumovskaya J."/>
            <person name="Richardson P."/>
            <person name="Rinaldi C."/>
            <person name="Ritland K."/>
            <person name="Rouze P."/>
            <person name="Ryaboy D."/>
            <person name="Schmutz J."/>
            <person name="Schrader J."/>
            <person name="Segerman B."/>
            <person name="Shin H."/>
            <person name="Siddiqui A."/>
            <person name="Sterky F."/>
            <person name="Terry A."/>
            <person name="Tsai C.J."/>
            <person name="Uberbacher E."/>
            <person name="Unneberg P."/>
            <person name="Vahala J."/>
            <person name="Wall K."/>
            <person name="Wessler S."/>
            <person name="Yang G."/>
            <person name="Yin T."/>
            <person name="Douglas C."/>
            <person name="Marra M."/>
            <person name="Sandberg G."/>
            <person name="Van de Peer Y."/>
            <person name="Rokhsar D."/>
        </authorList>
    </citation>
    <scope>NUCLEOTIDE SEQUENCE [LARGE SCALE GENOMIC DNA]</scope>
    <source>
        <strain evidence="2">cv. Nisqually</strain>
    </source>
</reference>
<gene>
    <name evidence="1" type="ORF">POPTR_009G042350v4</name>
</gene>